<feature type="region of interest" description="Disordered" evidence="1">
    <location>
        <begin position="391"/>
        <end position="427"/>
    </location>
</feature>
<evidence type="ECO:0000313" key="2">
    <source>
        <dbReference type="EMBL" id="PKA65303.1"/>
    </source>
</evidence>
<feature type="compositionally biased region" description="Low complexity" evidence="1">
    <location>
        <begin position="412"/>
        <end position="427"/>
    </location>
</feature>
<organism evidence="2 3">
    <name type="scientific">Apostasia shenzhenica</name>
    <dbReference type="NCBI Taxonomy" id="1088818"/>
    <lineage>
        <taxon>Eukaryota</taxon>
        <taxon>Viridiplantae</taxon>
        <taxon>Streptophyta</taxon>
        <taxon>Embryophyta</taxon>
        <taxon>Tracheophyta</taxon>
        <taxon>Spermatophyta</taxon>
        <taxon>Magnoliopsida</taxon>
        <taxon>Liliopsida</taxon>
        <taxon>Asparagales</taxon>
        <taxon>Orchidaceae</taxon>
        <taxon>Apostasioideae</taxon>
        <taxon>Apostasia</taxon>
    </lineage>
</organism>
<feature type="region of interest" description="Disordered" evidence="1">
    <location>
        <begin position="145"/>
        <end position="180"/>
    </location>
</feature>
<feature type="compositionally biased region" description="Polar residues" evidence="1">
    <location>
        <begin position="156"/>
        <end position="167"/>
    </location>
</feature>
<gene>
    <name evidence="2" type="ORF">AXF42_Ash005636</name>
</gene>
<feature type="compositionally biased region" description="Basic and acidic residues" evidence="1">
    <location>
        <begin position="237"/>
        <end position="248"/>
    </location>
</feature>
<reference evidence="2 3" key="1">
    <citation type="journal article" date="2017" name="Nature">
        <title>The Apostasia genome and the evolution of orchids.</title>
        <authorList>
            <person name="Zhang G.Q."/>
            <person name="Liu K.W."/>
            <person name="Li Z."/>
            <person name="Lohaus R."/>
            <person name="Hsiao Y.Y."/>
            <person name="Niu S.C."/>
            <person name="Wang J.Y."/>
            <person name="Lin Y.C."/>
            <person name="Xu Q."/>
            <person name="Chen L.J."/>
            <person name="Yoshida K."/>
            <person name="Fujiwara S."/>
            <person name="Wang Z.W."/>
            <person name="Zhang Y.Q."/>
            <person name="Mitsuda N."/>
            <person name="Wang M."/>
            <person name="Liu G.H."/>
            <person name="Pecoraro L."/>
            <person name="Huang H.X."/>
            <person name="Xiao X.J."/>
            <person name="Lin M."/>
            <person name="Wu X.Y."/>
            <person name="Wu W.L."/>
            <person name="Chen Y.Y."/>
            <person name="Chang S.B."/>
            <person name="Sakamoto S."/>
            <person name="Ohme-Takagi M."/>
            <person name="Yagi M."/>
            <person name="Zeng S.J."/>
            <person name="Shen C.Y."/>
            <person name="Yeh C.M."/>
            <person name="Luo Y.B."/>
            <person name="Tsai W.C."/>
            <person name="Van de Peer Y."/>
            <person name="Liu Z.J."/>
        </authorList>
    </citation>
    <scope>NUCLEOTIDE SEQUENCE [LARGE SCALE GENOMIC DNA]</scope>
    <source>
        <strain evidence="3">cv. Shenzhen</strain>
        <tissue evidence="2">Stem</tissue>
    </source>
</reference>
<feature type="compositionally biased region" description="Low complexity" evidence="1">
    <location>
        <begin position="60"/>
        <end position="71"/>
    </location>
</feature>
<feature type="region of interest" description="Disordered" evidence="1">
    <location>
        <begin position="54"/>
        <end position="81"/>
    </location>
</feature>
<name>A0A2I0BBX8_9ASPA</name>
<accession>A0A2I0BBX8</accession>
<protein>
    <submittedName>
        <fullName evidence="2">Uncharacterized protein</fullName>
    </submittedName>
</protein>
<dbReference type="AlphaFoldDB" id="A0A2I0BBX8"/>
<feature type="region of interest" description="Disordered" evidence="1">
    <location>
        <begin position="235"/>
        <end position="267"/>
    </location>
</feature>
<dbReference type="Proteomes" id="UP000236161">
    <property type="component" value="Unassembled WGS sequence"/>
</dbReference>
<sequence>MSADLSLLSCCCWRDAIGAGGGRRDLGRAGLRPELASDSAREIRGIVAVAGKPLRSPPQSALAKKLSPSAAVGRRDRRRRPQGSIFLRPQLLLNYPSQLQLLKKQINYYYVSLDLKGYSETIKKMQKKVLTRAAMKRIQMKVTAQMKQNKVKTSKNQKPNMKQNKVTGSKKRTKINKAKLKFVGKKETKHEFKSYGDNGEDLMASDIQGRDYKQQKLSSPARRLFEKQAFNLSSLESSKENANAKESSDESSNEENSNESNSTNEAEQGIETSIIGHEVSAICALPSLGTLFSISLSLVTYFSRQHPVVLSLRPERMVTRTRRTNSTTRKAQIAELCEMLANLTNLVTDLATRQEAVLLQTRVANASTDAAFPPISAVSAPIPQIAASSAPFSPIAADDPPHLREQRGAPLTSRTSSAQASGSSHPP</sequence>
<feature type="compositionally biased region" description="Basic residues" evidence="1">
    <location>
        <begin position="168"/>
        <end position="180"/>
    </location>
</feature>
<keyword evidence="3" id="KW-1185">Reference proteome</keyword>
<proteinExistence type="predicted"/>
<dbReference type="EMBL" id="KZ451895">
    <property type="protein sequence ID" value="PKA65303.1"/>
    <property type="molecule type" value="Genomic_DNA"/>
</dbReference>
<feature type="compositionally biased region" description="Low complexity" evidence="1">
    <location>
        <begin position="258"/>
        <end position="267"/>
    </location>
</feature>
<evidence type="ECO:0000256" key="1">
    <source>
        <dbReference type="SAM" id="MobiDB-lite"/>
    </source>
</evidence>
<evidence type="ECO:0000313" key="3">
    <source>
        <dbReference type="Proteomes" id="UP000236161"/>
    </source>
</evidence>